<proteinExistence type="predicted"/>
<evidence type="ECO:0000256" key="1">
    <source>
        <dbReference type="SAM" id="MobiDB-lite"/>
    </source>
</evidence>
<dbReference type="OrthoDB" id="1287641at2759"/>
<evidence type="ECO:0000313" key="2">
    <source>
        <dbReference type="EMBL" id="KAJ8557786.1"/>
    </source>
</evidence>
<accession>A0A9Q1MDT4</accession>
<feature type="compositionally biased region" description="Polar residues" evidence="1">
    <location>
        <begin position="26"/>
        <end position="35"/>
    </location>
</feature>
<sequence length="117" mass="13453">MADQNSSNYDEEEILNHDLQFAQRRSGPNTPQASHQDVPDDCGFVRELVRRRLMVLRESLAMMVSVEDGSRDKISGLKPYSWTKEFIKEPFSKMTIPLGMWNADKLLVVVLQTRALK</sequence>
<dbReference type="EMBL" id="JAJAGQ010000007">
    <property type="protein sequence ID" value="KAJ8557786.1"/>
    <property type="molecule type" value="Genomic_DNA"/>
</dbReference>
<keyword evidence="3" id="KW-1185">Reference proteome</keyword>
<protein>
    <submittedName>
        <fullName evidence="2">Uncharacterized protein</fullName>
    </submittedName>
</protein>
<gene>
    <name evidence="2" type="ORF">K7X08_004552</name>
</gene>
<organism evidence="2 3">
    <name type="scientific">Anisodus acutangulus</name>
    <dbReference type="NCBI Taxonomy" id="402998"/>
    <lineage>
        <taxon>Eukaryota</taxon>
        <taxon>Viridiplantae</taxon>
        <taxon>Streptophyta</taxon>
        <taxon>Embryophyta</taxon>
        <taxon>Tracheophyta</taxon>
        <taxon>Spermatophyta</taxon>
        <taxon>Magnoliopsida</taxon>
        <taxon>eudicotyledons</taxon>
        <taxon>Gunneridae</taxon>
        <taxon>Pentapetalae</taxon>
        <taxon>asterids</taxon>
        <taxon>lamiids</taxon>
        <taxon>Solanales</taxon>
        <taxon>Solanaceae</taxon>
        <taxon>Solanoideae</taxon>
        <taxon>Hyoscyameae</taxon>
        <taxon>Anisodus</taxon>
    </lineage>
</organism>
<feature type="region of interest" description="Disordered" evidence="1">
    <location>
        <begin position="20"/>
        <end position="39"/>
    </location>
</feature>
<evidence type="ECO:0000313" key="3">
    <source>
        <dbReference type="Proteomes" id="UP001152561"/>
    </source>
</evidence>
<dbReference type="AlphaFoldDB" id="A0A9Q1MDT4"/>
<name>A0A9Q1MDT4_9SOLA</name>
<comment type="caution">
    <text evidence="2">The sequence shown here is derived from an EMBL/GenBank/DDBJ whole genome shotgun (WGS) entry which is preliminary data.</text>
</comment>
<reference evidence="3" key="1">
    <citation type="journal article" date="2023" name="Proc. Natl. Acad. Sci. U.S.A.">
        <title>Genomic and structural basis for evolution of tropane alkaloid biosynthesis.</title>
        <authorList>
            <person name="Wanga Y.-J."/>
            <person name="Taina T."/>
            <person name="Yua J.-Y."/>
            <person name="Lia J."/>
            <person name="Xua B."/>
            <person name="Chenc J."/>
            <person name="D'Auriad J.C."/>
            <person name="Huanga J.-P."/>
            <person name="Huanga S.-X."/>
        </authorList>
    </citation>
    <scope>NUCLEOTIDE SEQUENCE [LARGE SCALE GENOMIC DNA]</scope>
    <source>
        <strain evidence="3">cv. KIB-2019</strain>
    </source>
</reference>
<dbReference type="Proteomes" id="UP001152561">
    <property type="component" value="Unassembled WGS sequence"/>
</dbReference>